<dbReference type="PROSITE" id="PS50191">
    <property type="entry name" value="CRAL_TRIO"/>
    <property type="match status" value="1"/>
</dbReference>
<dbReference type="InterPro" id="IPR052578">
    <property type="entry name" value="PI_Transfer_CRAL-TRIO"/>
</dbReference>
<dbReference type="CDD" id="cd00170">
    <property type="entry name" value="SEC14"/>
    <property type="match status" value="1"/>
</dbReference>
<name>A0A3L6L1R1_9TRYP</name>
<dbReference type="Pfam" id="PF03765">
    <property type="entry name" value="CRAL_TRIO_N"/>
    <property type="match status" value="1"/>
</dbReference>
<dbReference type="PANTHER" id="PTHR45824">
    <property type="entry name" value="GH16843P"/>
    <property type="match status" value="1"/>
</dbReference>
<evidence type="ECO:0000259" key="1">
    <source>
        <dbReference type="PROSITE" id="PS50191"/>
    </source>
</evidence>
<dbReference type="SMART" id="SM01100">
    <property type="entry name" value="CRAL_TRIO_N"/>
    <property type="match status" value="1"/>
</dbReference>
<dbReference type="SUPFAM" id="SSF52087">
    <property type="entry name" value="CRAL/TRIO domain"/>
    <property type="match status" value="1"/>
</dbReference>
<dbReference type="Pfam" id="PF00650">
    <property type="entry name" value="CRAL_TRIO"/>
    <property type="match status" value="1"/>
</dbReference>
<dbReference type="PANTHER" id="PTHR45824:SF29">
    <property type="entry name" value="GH16843P"/>
    <property type="match status" value="1"/>
</dbReference>
<sequence>MGSKGDGTTLDPLPADFFLFPRQNEGFQIPYFLTSEEEAAKVRPPPVVKTLQQRLDELSEKQRIVLAEFKVTVQGTEWYDEGMHDDWALIRYLVACDFKAKKSFEMLRNTTKWWKEKDVANWVCEKCLNNPNRHMMQFVGWDLEHRPVCFMSMRWGPDRSDPIPHCVSAFNHLLQLMPVGVEKWVFVTDFETYSHMKDSNLRVGTTVIKTIQNHFPERLGMIILVNAPSAFSFLWKLSSFAVDEKTKQKVVFWYTKSTPNVRNEFPKVFPPVLSSYLCDAYDRSKACKLPASPVWYPKADIGVDGETQCAHRLSASSEQKSR</sequence>
<protein>
    <submittedName>
        <fullName evidence="2">CRAL/TRIO domain containing protein</fullName>
    </submittedName>
</protein>
<reference evidence="2 3" key="1">
    <citation type="submission" date="2018-09" db="EMBL/GenBank/DDBJ databases">
        <title>whole genome sequence of T. equiperdum IVM-t1 strain.</title>
        <authorList>
            <person name="Suganuma K."/>
        </authorList>
    </citation>
    <scope>NUCLEOTIDE SEQUENCE [LARGE SCALE GENOMIC DNA]</scope>
    <source>
        <strain evidence="2 3">IVM-t1</strain>
    </source>
</reference>
<dbReference type="Gene3D" id="3.40.525.10">
    <property type="entry name" value="CRAL-TRIO lipid binding domain"/>
    <property type="match status" value="1"/>
</dbReference>
<evidence type="ECO:0000313" key="3">
    <source>
        <dbReference type="Proteomes" id="UP000266743"/>
    </source>
</evidence>
<comment type="caution">
    <text evidence="2">The sequence shown here is derived from an EMBL/GenBank/DDBJ whole genome shotgun (WGS) entry which is preliminary data.</text>
</comment>
<dbReference type="Proteomes" id="UP000266743">
    <property type="component" value="Chromosome 9"/>
</dbReference>
<organism evidence="2 3">
    <name type="scientific">Trypanosoma brucei equiperdum</name>
    <dbReference type="NCBI Taxonomy" id="630700"/>
    <lineage>
        <taxon>Eukaryota</taxon>
        <taxon>Discoba</taxon>
        <taxon>Euglenozoa</taxon>
        <taxon>Kinetoplastea</taxon>
        <taxon>Metakinetoplastina</taxon>
        <taxon>Trypanosomatida</taxon>
        <taxon>Trypanosomatidae</taxon>
        <taxon>Trypanosoma</taxon>
    </lineage>
</organism>
<dbReference type="SMART" id="SM00516">
    <property type="entry name" value="SEC14"/>
    <property type="match status" value="1"/>
</dbReference>
<accession>A0A3L6L1R1</accession>
<dbReference type="SUPFAM" id="SSF46938">
    <property type="entry name" value="CRAL/TRIO N-terminal domain"/>
    <property type="match status" value="1"/>
</dbReference>
<dbReference type="GO" id="GO:0008526">
    <property type="term" value="F:phosphatidylinositol transfer activity"/>
    <property type="evidence" value="ECO:0007669"/>
    <property type="project" value="TreeGrafter"/>
</dbReference>
<proteinExistence type="predicted"/>
<gene>
    <name evidence="2" type="ORF">DPX39_090069200</name>
</gene>
<dbReference type="InterPro" id="IPR036865">
    <property type="entry name" value="CRAL-TRIO_dom_sf"/>
</dbReference>
<dbReference type="EMBL" id="QSBY01000009">
    <property type="protein sequence ID" value="RHW70564.1"/>
    <property type="molecule type" value="Genomic_DNA"/>
</dbReference>
<dbReference type="InterPro" id="IPR011074">
    <property type="entry name" value="CRAL/TRIO_N_dom"/>
</dbReference>
<dbReference type="AlphaFoldDB" id="A0A3L6L1R1"/>
<dbReference type="InterPro" id="IPR036273">
    <property type="entry name" value="CRAL/TRIO_N_dom_sf"/>
</dbReference>
<dbReference type="InterPro" id="IPR001251">
    <property type="entry name" value="CRAL-TRIO_dom"/>
</dbReference>
<feature type="domain" description="CRAL-TRIO" evidence="1">
    <location>
        <begin position="175"/>
        <end position="308"/>
    </location>
</feature>
<dbReference type="FunFam" id="3.40.525.10:FF:000030">
    <property type="entry name" value="CRAL/TRIO_-_N-terminal_domain/CRAL /TRIO_domain_containing_protein_-_putative"/>
    <property type="match status" value="1"/>
</dbReference>
<evidence type="ECO:0000313" key="2">
    <source>
        <dbReference type="EMBL" id="RHW70564.1"/>
    </source>
</evidence>